<dbReference type="Pfam" id="PF02518">
    <property type="entry name" value="HATPase_c"/>
    <property type="match status" value="1"/>
</dbReference>
<dbReference type="InterPro" id="IPR036097">
    <property type="entry name" value="HisK_dim/P_sf"/>
</dbReference>
<evidence type="ECO:0000256" key="3">
    <source>
        <dbReference type="ARBA" id="ARBA00012438"/>
    </source>
</evidence>
<dbReference type="GO" id="GO:0000155">
    <property type="term" value="F:phosphorelay sensor kinase activity"/>
    <property type="evidence" value="ECO:0007669"/>
    <property type="project" value="InterPro"/>
</dbReference>
<dbReference type="InterPro" id="IPR005467">
    <property type="entry name" value="His_kinase_dom"/>
</dbReference>
<dbReference type="InterPro" id="IPR003660">
    <property type="entry name" value="HAMP_dom"/>
</dbReference>
<evidence type="ECO:0000256" key="9">
    <source>
        <dbReference type="ARBA" id="ARBA00022840"/>
    </source>
</evidence>
<comment type="catalytic activity">
    <reaction evidence="1">
        <text>ATP + protein L-histidine = ADP + protein N-phospho-L-histidine.</text>
        <dbReference type="EC" id="2.7.13.3"/>
    </reaction>
</comment>
<dbReference type="PANTHER" id="PTHR45436:SF14">
    <property type="entry name" value="SENSOR PROTEIN QSEC"/>
    <property type="match status" value="1"/>
</dbReference>
<keyword evidence="10 13" id="KW-1133">Transmembrane helix</keyword>
<keyword evidence="11" id="KW-0902">Two-component regulatory system</keyword>
<accession>A1K225</accession>
<keyword evidence="17" id="KW-1185">Reference proteome</keyword>
<keyword evidence="4" id="KW-0597">Phosphoprotein</keyword>
<dbReference type="InterPro" id="IPR003594">
    <property type="entry name" value="HATPase_dom"/>
</dbReference>
<organism evidence="16 17">
    <name type="scientific">Azoarcus sp. (strain BH72)</name>
    <dbReference type="NCBI Taxonomy" id="418699"/>
    <lineage>
        <taxon>Bacteria</taxon>
        <taxon>Pseudomonadati</taxon>
        <taxon>Pseudomonadota</taxon>
        <taxon>Betaproteobacteria</taxon>
        <taxon>Rhodocyclales</taxon>
        <taxon>Zoogloeaceae</taxon>
        <taxon>Azoarcus</taxon>
    </lineage>
</organism>
<dbReference type="PRINTS" id="PR00344">
    <property type="entry name" value="BCTRLSENSOR"/>
</dbReference>
<evidence type="ECO:0000256" key="6">
    <source>
        <dbReference type="ARBA" id="ARBA00022692"/>
    </source>
</evidence>
<dbReference type="InterPro" id="IPR050428">
    <property type="entry name" value="TCS_sensor_his_kinase"/>
</dbReference>
<evidence type="ECO:0000256" key="7">
    <source>
        <dbReference type="ARBA" id="ARBA00022741"/>
    </source>
</evidence>
<dbReference type="KEGG" id="azo:azo0263"/>
<dbReference type="SUPFAM" id="SSF55874">
    <property type="entry name" value="ATPase domain of HSP90 chaperone/DNA topoisomerase II/histidine kinase"/>
    <property type="match status" value="1"/>
</dbReference>
<evidence type="ECO:0000256" key="2">
    <source>
        <dbReference type="ARBA" id="ARBA00004141"/>
    </source>
</evidence>
<keyword evidence="12 13" id="KW-0472">Membrane</keyword>
<dbReference type="PROSITE" id="PS50109">
    <property type="entry name" value="HIS_KIN"/>
    <property type="match status" value="1"/>
</dbReference>
<evidence type="ECO:0000313" key="17">
    <source>
        <dbReference type="Proteomes" id="UP000002588"/>
    </source>
</evidence>
<dbReference type="Gene3D" id="3.30.565.10">
    <property type="entry name" value="Histidine kinase-like ATPase, C-terminal domain"/>
    <property type="match status" value="1"/>
</dbReference>
<comment type="subcellular location">
    <subcellularLocation>
        <location evidence="2">Membrane</location>
        <topology evidence="2">Multi-pass membrane protein</topology>
    </subcellularLocation>
</comment>
<proteinExistence type="predicted"/>
<dbReference type="InterPro" id="IPR004358">
    <property type="entry name" value="Sig_transdc_His_kin-like_C"/>
</dbReference>
<evidence type="ECO:0000256" key="1">
    <source>
        <dbReference type="ARBA" id="ARBA00000085"/>
    </source>
</evidence>
<evidence type="ECO:0000313" key="16">
    <source>
        <dbReference type="EMBL" id="CAL92880.1"/>
    </source>
</evidence>
<dbReference type="InterPro" id="IPR036890">
    <property type="entry name" value="HATPase_C_sf"/>
</dbReference>
<evidence type="ECO:0000256" key="12">
    <source>
        <dbReference type="ARBA" id="ARBA00023136"/>
    </source>
</evidence>
<dbReference type="InterPro" id="IPR013727">
    <property type="entry name" value="2CSK_N"/>
</dbReference>
<dbReference type="EC" id="2.7.13.3" evidence="3"/>
<dbReference type="AlphaFoldDB" id="A1K225"/>
<dbReference type="CDD" id="cd00082">
    <property type="entry name" value="HisKA"/>
    <property type="match status" value="1"/>
</dbReference>
<dbReference type="Proteomes" id="UP000002588">
    <property type="component" value="Chromosome"/>
</dbReference>
<keyword evidence="9" id="KW-0067">ATP-binding</keyword>
<dbReference type="EMBL" id="AM406670">
    <property type="protein sequence ID" value="CAL92880.1"/>
    <property type="molecule type" value="Genomic_DNA"/>
</dbReference>
<evidence type="ECO:0000256" key="11">
    <source>
        <dbReference type="ARBA" id="ARBA00023012"/>
    </source>
</evidence>
<dbReference type="SMART" id="SM00387">
    <property type="entry name" value="HATPase_c"/>
    <property type="match status" value="1"/>
</dbReference>
<keyword evidence="6 13" id="KW-0812">Transmembrane</keyword>
<dbReference type="RefSeq" id="WP_011763998.1">
    <property type="nucleotide sequence ID" value="NC_008702.1"/>
</dbReference>
<feature type="domain" description="Histidine kinase" evidence="14">
    <location>
        <begin position="241"/>
        <end position="459"/>
    </location>
</feature>
<dbReference type="SMART" id="SM00388">
    <property type="entry name" value="HisKA"/>
    <property type="match status" value="1"/>
</dbReference>
<dbReference type="Gene3D" id="1.10.287.130">
    <property type="match status" value="1"/>
</dbReference>
<dbReference type="eggNOG" id="COG0642">
    <property type="taxonomic scope" value="Bacteria"/>
</dbReference>
<name>A1K225_AZOSB</name>
<evidence type="ECO:0000256" key="4">
    <source>
        <dbReference type="ARBA" id="ARBA00022553"/>
    </source>
</evidence>
<feature type="transmembrane region" description="Helical" evidence="13">
    <location>
        <begin position="17"/>
        <end position="37"/>
    </location>
</feature>
<protein>
    <recommendedName>
        <fullName evidence="3">histidine kinase</fullName>
        <ecNumber evidence="3">2.7.13.3</ecNumber>
    </recommendedName>
</protein>
<dbReference type="GO" id="GO:0005886">
    <property type="term" value="C:plasma membrane"/>
    <property type="evidence" value="ECO:0007669"/>
    <property type="project" value="TreeGrafter"/>
</dbReference>
<evidence type="ECO:0000256" key="5">
    <source>
        <dbReference type="ARBA" id="ARBA00022679"/>
    </source>
</evidence>
<dbReference type="PROSITE" id="PS50885">
    <property type="entry name" value="HAMP"/>
    <property type="match status" value="1"/>
</dbReference>
<dbReference type="Gene3D" id="1.20.5.1040">
    <property type="entry name" value="Sensor protein qsec"/>
    <property type="match status" value="1"/>
</dbReference>
<keyword evidence="5 16" id="KW-0808">Transferase</keyword>
<evidence type="ECO:0000256" key="8">
    <source>
        <dbReference type="ARBA" id="ARBA00022777"/>
    </source>
</evidence>
<dbReference type="InterPro" id="IPR003661">
    <property type="entry name" value="HisK_dim/P_dom"/>
</dbReference>
<evidence type="ECO:0000256" key="13">
    <source>
        <dbReference type="SAM" id="Phobius"/>
    </source>
</evidence>
<reference evidence="16 17" key="1">
    <citation type="journal article" date="2006" name="Nat. Biotechnol.">
        <title>Complete genome of the mutualistic, N2-fixing grass endophyte Azoarcus sp. strain BH72.</title>
        <authorList>
            <person name="Krause A."/>
            <person name="Ramakumar A."/>
            <person name="Bartels D."/>
            <person name="Battistoni F."/>
            <person name="Bekel T."/>
            <person name="Boch J."/>
            <person name="Boehm M."/>
            <person name="Friedrich F."/>
            <person name="Hurek T."/>
            <person name="Krause L."/>
            <person name="Linke B."/>
            <person name="McHardy A.C."/>
            <person name="Sarkar A."/>
            <person name="Schneiker S."/>
            <person name="Syed A.A."/>
            <person name="Thauer R."/>
            <person name="Vorhoelter F.-J."/>
            <person name="Weidner S."/>
            <person name="Puehler A."/>
            <person name="Reinhold-Hurek B."/>
            <person name="Kaiser O."/>
            <person name="Goesmann A."/>
        </authorList>
    </citation>
    <scope>NUCLEOTIDE SEQUENCE [LARGE SCALE GENOMIC DNA]</scope>
    <source>
        <strain evidence="16 17">BH72</strain>
    </source>
</reference>
<feature type="domain" description="HAMP" evidence="15">
    <location>
        <begin position="180"/>
        <end position="233"/>
    </location>
</feature>
<dbReference type="PANTHER" id="PTHR45436">
    <property type="entry name" value="SENSOR HISTIDINE KINASE YKOH"/>
    <property type="match status" value="1"/>
</dbReference>
<evidence type="ECO:0000259" key="14">
    <source>
        <dbReference type="PROSITE" id="PS50109"/>
    </source>
</evidence>
<keyword evidence="7" id="KW-0547">Nucleotide-binding</keyword>
<evidence type="ECO:0000259" key="15">
    <source>
        <dbReference type="PROSITE" id="PS50885"/>
    </source>
</evidence>
<gene>
    <name evidence="16" type="ordered locus">azo0263</name>
</gene>
<dbReference type="STRING" id="62928.azo0263"/>
<dbReference type="CDD" id="cd00075">
    <property type="entry name" value="HATPase"/>
    <property type="match status" value="1"/>
</dbReference>
<dbReference type="Pfam" id="PF00512">
    <property type="entry name" value="HisKA"/>
    <property type="match status" value="1"/>
</dbReference>
<dbReference type="Pfam" id="PF08521">
    <property type="entry name" value="2CSK_N"/>
    <property type="match status" value="1"/>
</dbReference>
<evidence type="ECO:0000256" key="10">
    <source>
        <dbReference type="ARBA" id="ARBA00022989"/>
    </source>
</evidence>
<keyword evidence="8 16" id="KW-0418">Kinase</keyword>
<sequence length="463" mass="48520">MSADALPLPGWSLKRRLLGLLLLVAGGVSALTIVLAYRAAHTEAEHAFDAQLVVVAETLMAIAADAGVDYAEHELSEHAYPDTLPVAYQVWGRQDGRVSLLLRSASAPATAMTVHEGLSDGERDGRRWRHYLLRRGDFAVIAGQDHAGRDALARELTLRILLPFLLALPLLAAAIWLTVGRALQPVAALAAEVEAMKPDGLNPVGLADPPPQEIAPLLQALNRLIGRMAAALAGEQRFTADAAHELRTPLAALRIQAQVAARAGEDSAARERALDQVIAGVDRMTHLVDQLLTLARLEPAAAQPAFAPVDLAAVAEAAVAALAPRSAARKQHVECALAPATVSGNAVWLGILARNLIDNALRYAPPGSHIRVRTAREGMRCVLEVSDDGPGLEPGARDSLRARFARGVAADGEGCGLGLSIVGRIVELHGGEFRLGDGLPRSAPAGVGLAATVVLAAASPSPR</sequence>
<dbReference type="GO" id="GO:0005524">
    <property type="term" value="F:ATP binding"/>
    <property type="evidence" value="ECO:0007669"/>
    <property type="project" value="UniProtKB-KW"/>
</dbReference>
<dbReference type="SUPFAM" id="SSF47384">
    <property type="entry name" value="Homodimeric domain of signal transducing histidine kinase"/>
    <property type="match status" value="1"/>
</dbReference>
<dbReference type="HOGENOM" id="CLU_000445_89_37_4"/>
<feature type="transmembrane region" description="Helical" evidence="13">
    <location>
        <begin position="156"/>
        <end position="177"/>
    </location>
</feature>